<dbReference type="InterPro" id="IPR045851">
    <property type="entry name" value="AMP-bd_C_sf"/>
</dbReference>
<dbReference type="InterPro" id="IPR000873">
    <property type="entry name" value="AMP-dep_synth/lig_dom"/>
</dbReference>
<evidence type="ECO:0000259" key="3">
    <source>
        <dbReference type="Pfam" id="PF00501"/>
    </source>
</evidence>
<comment type="similarity">
    <text evidence="1">Belongs to the ATP-dependent AMP-binding enzyme family.</text>
</comment>
<gene>
    <name evidence="5" type="ORF">DBV39_08720</name>
</gene>
<evidence type="ECO:0000259" key="4">
    <source>
        <dbReference type="Pfam" id="PF13193"/>
    </source>
</evidence>
<feature type="domain" description="AMP-binding enzyme C-terminal" evidence="4">
    <location>
        <begin position="420"/>
        <end position="492"/>
    </location>
</feature>
<reference evidence="5 6" key="1">
    <citation type="submission" date="2018-04" db="EMBL/GenBank/DDBJ databases">
        <title>Bordetella sp. HZ20 isolated from seawater.</title>
        <authorList>
            <person name="Sun C."/>
        </authorList>
    </citation>
    <scope>NUCLEOTIDE SEQUENCE [LARGE SCALE GENOMIC DNA]</scope>
    <source>
        <strain evidence="5 6">HZ20</strain>
    </source>
</reference>
<dbReference type="Pfam" id="PF13193">
    <property type="entry name" value="AMP-binding_C"/>
    <property type="match status" value="1"/>
</dbReference>
<dbReference type="InterPro" id="IPR042099">
    <property type="entry name" value="ANL_N_sf"/>
</dbReference>
<dbReference type="KEGG" id="boz:DBV39_08720"/>
<dbReference type="Gene3D" id="3.40.50.12780">
    <property type="entry name" value="N-terminal domain of ligase-like"/>
    <property type="match status" value="1"/>
</dbReference>
<protein>
    <submittedName>
        <fullName evidence="5">Acyl-CoA synthetase</fullName>
    </submittedName>
</protein>
<evidence type="ECO:0000313" key="5">
    <source>
        <dbReference type="EMBL" id="AWB33777.1"/>
    </source>
</evidence>
<dbReference type="EMBL" id="CP028901">
    <property type="protein sequence ID" value="AWB33777.1"/>
    <property type="molecule type" value="Genomic_DNA"/>
</dbReference>
<dbReference type="InterPro" id="IPR025110">
    <property type="entry name" value="AMP-bd_C"/>
</dbReference>
<organism evidence="5 6">
    <name type="scientific">Orrella marina</name>
    <dbReference type="NCBI Taxonomy" id="2163011"/>
    <lineage>
        <taxon>Bacteria</taxon>
        <taxon>Pseudomonadati</taxon>
        <taxon>Pseudomonadota</taxon>
        <taxon>Betaproteobacteria</taxon>
        <taxon>Burkholderiales</taxon>
        <taxon>Alcaligenaceae</taxon>
        <taxon>Orrella</taxon>
    </lineage>
</organism>
<evidence type="ECO:0000313" key="6">
    <source>
        <dbReference type="Proteomes" id="UP000244571"/>
    </source>
</evidence>
<dbReference type="PANTHER" id="PTHR43201:SF5">
    <property type="entry name" value="MEDIUM-CHAIN ACYL-COA LIGASE ACSF2, MITOCHONDRIAL"/>
    <property type="match status" value="1"/>
</dbReference>
<keyword evidence="2" id="KW-0436">Ligase</keyword>
<dbReference type="GO" id="GO:0031956">
    <property type="term" value="F:medium-chain fatty acid-CoA ligase activity"/>
    <property type="evidence" value="ECO:0007669"/>
    <property type="project" value="TreeGrafter"/>
</dbReference>
<feature type="domain" description="AMP-dependent synthetase/ligase" evidence="3">
    <location>
        <begin position="15"/>
        <end position="369"/>
    </location>
</feature>
<accession>A0A2R4XIX3</accession>
<sequence>MHSTLSERLTYLSTQFGNLPAIIEPDRQISFATLNRHSRNLAGHFAQLGFKAGDRVALWLPNCIEWVECLLACARLGVTVISVNTRFRSHEVQDVIERGKTRWLIYWPEFKGIGFKGILDDIDPLVTESLRASLTLDKIQVLAETDCEPPLEHGDHGAITFTTSGTTSLPKFVLHTQSGLICHADAIAGAFQYDDSTRILASAPFCGTFGFSTLSGALLTGRPVICEPVSNPVSLLNLIRQHKITHTFANNSLIQQIMEESDNREDFRTCRLFGFAAFAPALGELFDMALKNALPLTGLYGSSELQALLAAQPTDPTQGDLSVLHQPGGLLVHPNARVRTRDPETGHLLPLGQSGELEILSPSHMSAYLDQPEETHKAFTEDGYFKTGDLGWCVSDRQFVFQARMGDSLRLGGFLVNPAEIEQAVEELPGVLAAQIVGAQKGDKLVPVAFVLTTPGFVAIPDEWVSLCKRRLAGFKVPVHFEVLEDFPTVQSANSTKIQKHRLREMAQAILDGQFADS</sequence>
<dbReference type="RefSeq" id="WP_108621206.1">
    <property type="nucleotide sequence ID" value="NZ_CP028901.1"/>
</dbReference>
<proteinExistence type="inferred from homology"/>
<evidence type="ECO:0000256" key="1">
    <source>
        <dbReference type="ARBA" id="ARBA00006432"/>
    </source>
</evidence>
<dbReference type="SUPFAM" id="SSF56801">
    <property type="entry name" value="Acetyl-CoA synthetase-like"/>
    <property type="match status" value="1"/>
</dbReference>
<dbReference type="Gene3D" id="3.30.300.30">
    <property type="match status" value="1"/>
</dbReference>
<name>A0A2R4XIX3_9BURK</name>
<dbReference type="PANTHER" id="PTHR43201">
    <property type="entry name" value="ACYL-COA SYNTHETASE"/>
    <property type="match status" value="1"/>
</dbReference>
<dbReference type="Pfam" id="PF00501">
    <property type="entry name" value="AMP-binding"/>
    <property type="match status" value="1"/>
</dbReference>
<dbReference type="Proteomes" id="UP000244571">
    <property type="component" value="Chromosome"/>
</dbReference>
<dbReference type="OrthoDB" id="8185589at2"/>
<evidence type="ECO:0000256" key="2">
    <source>
        <dbReference type="ARBA" id="ARBA00022598"/>
    </source>
</evidence>
<dbReference type="GO" id="GO:0006631">
    <property type="term" value="P:fatty acid metabolic process"/>
    <property type="evidence" value="ECO:0007669"/>
    <property type="project" value="TreeGrafter"/>
</dbReference>
<dbReference type="AlphaFoldDB" id="A0A2R4XIX3"/>
<keyword evidence="6" id="KW-1185">Reference proteome</keyword>